<organism evidence="2 3">
    <name type="scientific">Mucuna pruriens</name>
    <name type="common">Velvet bean</name>
    <name type="synonym">Dolichos pruriens</name>
    <dbReference type="NCBI Taxonomy" id="157652"/>
    <lineage>
        <taxon>Eukaryota</taxon>
        <taxon>Viridiplantae</taxon>
        <taxon>Streptophyta</taxon>
        <taxon>Embryophyta</taxon>
        <taxon>Tracheophyta</taxon>
        <taxon>Spermatophyta</taxon>
        <taxon>Magnoliopsida</taxon>
        <taxon>eudicotyledons</taxon>
        <taxon>Gunneridae</taxon>
        <taxon>Pentapetalae</taxon>
        <taxon>rosids</taxon>
        <taxon>fabids</taxon>
        <taxon>Fabales</taxon>
        <taxon>Fabaceae</taxon>
        <taxon>Papilionoideae</taxon>
        <taxon>50 kb inversion clade</taxon>
        <taxon>NPAAA clade</taxon>
        <taxon>indigoferoid/millettioid clade</taxon>
        <taxon>Phaseoleae</taxon>
        <taxon>Mucuna</taxon>
    </lineage>
</organism>
<name>A0A371HA23_MUCPR</name>
<dbReference type="Proteomes" id="UP000257109">
    <property type="component" value="Unassembled WGS sequence"/>
</dbReference>
<evidence type="ECO:0000256" key="1">
    <source>
        <dbReference type="SAM" id="MobiDB-lite"/>
    </source>
</evidence>
<gene>
    <name evidence="2" type="ORF">CR513_17276</name>
</gene>
<dbReference type="EMBL" id="QJKJ01003179">
    <property type="protein sequence ID" value="RDX99648.1"/>
    <property type="molecule type" value="Genomic_DNA"/>
</dbReference>
<feature type="region of interest" description="Disordered" evidence="1">
    <location>
        <begin position="1"/>
        <end position="24"/>
    </location>
</feature>
<dbReference type="OrthoDB" id="1436852at2759"/>
<sequence length="170" mass="19082">MEREHHERRPETNPRRRETIPKCEEPQKCNREIEGASRLRGIINTIAGGFVGGSSSSIRKSLLKGPQGKEEATSHHLMGSNPEKNDPMVITVEVANFTVNKLGRHPIHVNLQAVANSLDQDIDIKYPGHHSLHATLVHEVPLLQPIDRDCAGRLMDGLAMLRRQPKSRHH</sequence>
<protein>
    <submittedName>
        <fullName evidence="2">Uncharacterized protein</fullName>
    </submittedName>
</protein>
<accession>A0A371HA23</accession>
<reference evidence="2" key="1">
    <citation type="submission" date="2018-05" db="EMBL/GenBank/DDBJ databases">
        <title>Draft genome of Mucuna pruriens seed.</title>
        <authorList>
            <person name="Nnadi N.E."/>
            <person name="Vos R."/>
            <person name="Hasami M.H."/>
            <person name="Devisetty U.K."/>
            <person name="Aguiy J.C."/>
        </authorList>
    </citation>
    <scope>NUCLEOTIDE SEQUENCE [LARGE SCALE GENOMIC DNA]</scope>
    <source>
        <strain evidence="2">JCA_2017</strain>
    </source>
</reference>
<feature type="non-terminal residue" evidence="2">
    <location>
        <position position="1"/>
    </location>
</feature>
<proteinExistence type="predicted"/>
<comment type="caution">
    <text evidence="2">The sequence shown here is derived from an EMBL/GenBank/DDBJ whole genome shotgun (WGS) entry which is preliminary data.</text>
</comment>
<feature type="region of interest" description="Disordered" evidence="1">
    <location>
        <begin position="58"/>
        <end position="85"/>
    </location>
</feature>
<evidence type="ECO:0000313" key="3">
    <source>
        <dbReference type="Proteomes" id="UP000257109"/>
    </source>
</evidence>
<evidence type="ECO:0000313" key="2">
    <source>
        <dbReference type="EMBL" id="RDX99648.1"/>
    </source>
</evidence>
<dbReference type="AlphaFoldDB" id="A0A371HA23"/>
<keyword evidence="3" id="KW-1185">Reference proteome</keyword>